<evidence type="ECO:0000313" key="2">
    <source>
        <dbReference type="EMBL" id="KAK3097245.1"/>
    </source>
</evidence>
<evidence type="ECO:0000313" key="3">
    <source>
        <dbReference type="Proteomes" id="UP001186944"/>
    </source>
</evidence>
<dbReference type="EMBL" id="VSWD01000007">
    <property type="protein sequence ID" value="KAK3097245.1"/>
    <property type="molecule type" value="Genomic_DNA"/>
</dbReference>
<sequence>MNRREMTTFPSPRSIFERYRRQGKQENILLIGSVGAGKSATINTISAALSGEKLYHKCGIDANRQKDLHVPPTFPNLVDMTGLPDDNMKFQEQLLEMILMGRIPDKTSIPALLDLMKNGGGSKIRRMFPFVLDRRRIHKILFVASASEPIPRALIECVKNVAQPDGSSSNLNPRYIPIFGILTKTDLVDWKDSVVQKREAEFLECLGIDSSAAYSQWKNSPSGEFTSGTIYFLDKLLSPGVKPVMDQVFCLNRLAGEVWENPAGLLMFFLCIGLPISVLSYWLLPILWNNFLDSDFQPPDSVANAQSSNLNRDL</sequence>
<keyword evidence="1" id="KW-0812">Transmembrane</keyword>
<name>A0AA89C6V0_PINIB</name>
<evidence type="ECO:0000256" key="1">
    <source>
        <dbReference type="SAM" id="Phobius"/>
    </source>
</evidence>
<keyword evidence="3" id="KW-1185">Reference proteome</keyword>
<dbReference type="Proteomes" id="UP001186944">
    <property type="component" value="Unassembled WGS sequence"/>
</dbReference>
<keyword evidence="1" id="KW-0472">Membrane</keyword>
<accession>A0AA89C6V0</accession>
<comment type="caution">
    <text evidence="2">The sequence shown here is derived from an EMBL/GenBank/DDBJ whole genome shotgun (WGS) entry which is preliminary data.</text>
</comment>
<proteinExistence type="predicted"/>
<dbReference type="Gene3D" id="3.40.50.300">
    <property type="entry name" value="P-loop containing nucleotide triphosphate hydrolases"/>
    <property type="match status" value="1"/>
</dbReference>
<gene>
    <name evidence="2" type="ORF">FSP39_008004</name>
</gene>
<dbReference type="AlphaFoldDB" id="A0AA89C6V0"/>
<keyword evidence="1" id="KW-1133">Transmembrane helix</keyword>
<organism evidence="2 3">
    <name type="scientific">Pinctada imbricata</name>
    <name type="common">Atlantic pearl-oyster</name>
    <name type="synonym">Pinctada martensii</name>
    <dbReference type="NCBI Taxonomy" id="66713"/>
    <lineage>
        <taxon>Eukaryota</taxon>
        <taxon>Metazoa</taxon>
        <taxon>Spiralia</taxon>
        <taxon>Lophotrochozoa</taxon>
        <taxon>Mollusca</taxon>
        <taxon>Bivalvia</taxon>
        <taxon>Autobranchia</taxon>
        <taxon>Pteriomorphia</taxon>
        <taxon>Pterioida</taxon>
        <taxon>Pterioidea</taxon>
        <taxon>Pteriidae</taxon>
        <taxon>Pinctada</taxon>
    </lineage>
</organism>
<dbReference type="InterPro" id="IPR027417">
    <property type="entry name" value="P-loop_NTPase"/>
</dbReference>
<dbReference type="SUPFAM" id="SSF52540">
    <property type="entry name" value="P-loop containing nucleoside triphosphate hydrolases"/>
    <property type="match status" value="1"/>
</dbReference>
<reference evidence="2" key="1">
    <citation type="submission" date="2019-08" db="EMBL/GenBank/DDBJ databases">
        <title>The improved chromosome-level genome for the pearl oyster Pinctada fucata martensii using PacBio sequencing and Hi-C.</title>
        <authorList>
            <person name="Zheng Z."/>
        </authorList>
    </citation>
    <scope>NUCLEOTIDE SEQUENCE</scope>
    <source>
        <strain evidence="2">ZZ-2019</strain>
        <tissue evidence="2">Adductor muscle</tissue>
    </source>
</reference>
<protein>
    <submittedName>
        <fullName evidence="2">Uncharacterized protein</fullName>
    </submittedName>
</protein>
<feature type="transmembrane region" description="Helical" evidence="1">
    <location>
        <begin position="263"/>
        <end position="284"/>
    </location>
</feature>